<accession>A0A1J5PC58</accession>
<proteinExistence type="predicted"/>
<dbReference type="AlphaFoldDB" id="A0A1J5PC58"/>
<name>A0A1J5PC58_9ZZZZ</name>
<gene>
    <name evidence="1" type="ORF">GALL_533590</name>
</gene>
<protein>
    <submittedName>
        <fullName evidence="1">Uncharacterized protein</fullName>
    </submittedName>
</protein>
<evidence type="ECO:0000313" key="1">
    <source>
        <dbReference type="EMBL" id="OIQ65084.1"/>
    </source>
</evidence>
<dbReference type="EMBL" id="MLJW01007601">
    <property type="protein sequence ID" value="OIQ65084.1"/>
    <property type="molecule type" value="Genomic_DNA"/>
</dbReference>
<organism evidence="1">
    <name type="scientific">mine drainage metagenome</name>
    <dbReference type="NCBI Taxonomy" id="410659"/>
    <lineage>
        <taxon>unclassified sequences</taxon>
        <taxon>metagenomes</taxon>
        <taxon>ecological metagenomes</taxon>
    </lineage>
</organism>
<sequence>MRANHEYDSHIQHPHREWGHRLRYRRSAPSAVGCPARRGGAARHKGRLRCRGLWRLHGSVGRGASVRLPDAFGSGDWPGNSDGRGVGATGPLCLAGRVLAARRGAMRDLHARNVDGRARVAGGDPGAMPRAGRGRPWWCAVPLHGLRENRRCGDGGRAGRLCPAALGRASGWRADRAG</sequence>
<comment type="caution">
    <text evidence="1">The sequence shown here is derived from an EMBL/GenBank/DDBJ whole genome shotgun (WGS) entry which is preliminary data.</text>
</comment>
<reference evidence="1" key="1">
    <citation type="submission" date="2016-10" db="EMBL/GenBank/DDBJ databases">
        <title>Sequence of Gallionella enrichment culture.</title>
        <authorList>
            <person name="Poehlein A."/>
            <person name="Muehling M."/>
            <person name="Daniel R."/>
        </authorList>
    </citation>
    <scope>NUCLEOTIDE SEQUENCE</scope>
</reference>